<organism evidence="7 8">
    <name type="scientific">Knufia peltigerae</name>
    <dbReference type="NCBI Taxonomy" id="1002370"/>
    <lineage>
        <taxon>Eukaryota</taxon>
        <taxon>Fungi</taxon>
        <taxon>Dikarya</taxon>
        <taxon>Ascomycota</taxon>
        <taxon>Pezizomycotina</taxon>
        <taxon>Eurotiomycetes</taxon>
        <taxon>Chaetothyriomycetidae</taxon>
        <taxon>Chaetothyriales</taxon>
        <taxon>Trichomeriaceae</taxon>
        <taxon>Knufia</taxon>
    </lineage>
</organism>
<evidence type="ECO:0000256" key="4">
    <source>
        <dbReference type="ARBA" id="ARBA00023004"/>
    </source>
</evidence>
<sequence>MLIIGALWLLPYLLIIAGLINTALKIRSPLAKVPGPWYTNFTSLVLKYKEFTHGRRLYIHDLHQRYGPVVRLSPDEVSFATVDAIKEIYMSGGSGYDKTPFYSLFTQFNTRTLFSTLIRGDVCTTTTVIALEIYMKRYLADRYANSNVMKPDILSGISEHAKDFLNQCTKACITQGYADIYVYLHCFALDGVTHQLFHPRGTHANRDEKDYRLMKELSYHDSLKSNVALYYMPWASDIIHYFNPPKPAPLSNEYVLGASATPNPSPFSLLSKLQAQAKATNMPSYAVPAECKDHLAAGVDTTGDGLCFLMHHLSLPNPESQRVQSLLRKELIENPATPFDQLPYLDAVIKEGLRCFPPIPMSFPRHVPQEGSVIEGFFMPGGTIVSCQPYTIHKDPNVFPEPLQFRPERWLNDDDDAQAVAERNRWFFAFGVGGRGCLGRHLAIAEMKILLREVYSKYRTTVSSRMDSDMEMEDQIIASRPKGQCCKIVFEKI</sequence>
<keyword evidence="3 6" id="KW-0560">Oxidoreductase</keyword>
<dbReference type="InterPro" id="IPR001128">
    <property type="entry name" value="Cyt_P450"/>
</dbReference>
<dbReference type="Proteomes" id="UP001172681">
    <property type="component" value="Unassembled WGS sequence"/>
</dbReference>
<dbReference type="GO" id="GO:0020037">
    <property type="term" value="F:heme binding"/>
    <property type="evidence" value="ECO:0007669"/>
    <property type="project" value="InterPro"/>
</dbReference>
<dbReference type="GO" id="GO:0004497">
    <property type="term" value="F:monooxygenase activity"/>
    <property type="evidence" value="ECO:0007669"/>
    <property type="project" value="UniProtKB-KW"/>
</dbReference>
<evidence type="ECO:0008006" key="9">
    <source>
        <dbReference type="Google" id="ProtNLM"/>
    </source>
</evidence>
<dbReference type="InterPro" id="IPR036396">
    <property type="entry name" value="Cyt_P450_sf"/>
</dbReference>
<evidence type="ECO:0000256" key="5">
    <source>
        <dbReference type="PIRSR" id="PIRSR602401-1"/>
    </source>
</evidence>
<dbReference type="EMBL" id="JAPDRN010000058">
    <property type="protein sequence ID" value="KAJ9631282.1"/>
    <property type="molecule type" value="Genomic_DNA"/>
</dbReference>
<proteinExistence type="inferred from homology"/>
<keyword evidence="6" id="KW-0503">Monooxygenase</keyword>
<name>A0AA38Y0A7_9EURO</name>
<evidence type="ECO:0000256" key="6">
    <source>
        <dbReference type="RuleBase" id="RU000461"/>
    </source>
</evidence>
<dbReference type="Pfam" id="PF00067">
    <property type="entry name" value="p450"/>
    <property type="match status" value="1"/>
</dbReference>
<comment type="caution">
    <text evidence="7">The sequence shown here is derived from an EMBL/GenBank/DDBJ whole genome shotgun (WGS) entry which is preliminary data.</text>
</comment>
<dbReference type="PRINTS" id="PR00385">
    <property type="entry name" value="P450"/>
</dbReference>
<dbReference type="InterPro" id="IPR017972">
    <property type="entry name" value="Cyt_P450_CS"/>
</dbReference>
<dbReference type="Gene3D" id="1.10.630.10">
    <property type="entry name" value="Cytochrome P450"/>
    <property type="match status" value="1"/>
</dbReference>
<dbReference type="PANTHER" id="PTHR24305:SF164">
    <property type="entry name" value="P450, PUTATIVE (EUROFUNG)-RELATED"/>
    <property type="match status" value="1"/>
</dbReference>
<keyword evidence="8" id="KW-1185">Reference proteome</keyword>
<dbReference type="PANTHER" id="PTHR24305">
    <property type="entry name" value="CYTOCHROME P450"/>
    <property type="match status" value="1"/>
</dbReference>
<dbReference type="GO" id="GO:0005506">
    <property type="term" value="F:iron ion binding"/>
    <property type="evidence" value="ECO:0007669"/>
    <property type="project" value="InterPro"/>
</dbReference>
<evidence type="ECO:0000256" key="3">
    <source>
        <dbReference type="ARBA" id="ARBA00023002"/>
    </source>
</evidence>
<keyword evidence="4 5" id="KW-0408">Iron</keyword>
<dbReference type="InterPro" id="IPR050121">
    <property type="entry name" value="Cytochrome_P450_monoxygenase"/>
</dbReference>
<dbReference type="InterPro" id="IPR002401">
    <property type="entry name" value="Cyt_P450_E_grp-I"/>
</dbReference>
<evidence type="ECO:0000313" key="8">
    <source>
        <dbReference type="Proteomes" id="UP001172681"/>
    </source>
</evidence>
<keyword evidence="2 5" id="KW-0479">Metal-binding</keyword>
<dbReference type="PROSITE" id="PS00086">
    <property type="entry name" value="CYTOCHROME_P450"/>
    <property type="match status" value="1"/>
</dbReference>
<dbReference type="PRINTS" id="PR00463">
    <property type="entry name" value="EP450I"/>
</dbReference>
<dbReference type="GO" id="GO:0016705">
    <property type="term" value="F:oxidoreductase activity, acting on paired donors, with incorporation or reduction of molecular oxygen"/>
    <property type="evidence" value="ECO:0007669"/>
    <property type="project" value="InterPro"/>
</dbReference>
<gene>
    <name evidence="7" type="ORF">H2204_008224</name>
</gene>
<evidence type="ECO:0000256" key="2">
    <source>
        <dbReference type="ARBA" id="ARBA00022723"/>
    </source>
</evidence>
<feature type="binding site" description="axial binding residue" evidence="5">
    <location>
        <position position="437"/>
    </location>
    <ligand>
        <name>heme</name>
        <dbReference type="ChEBI" id="CHEBI:30413"/>
    </ligand>
    <ligandPart>
        <name>Fe</name>
        <dbReference type="ChEBI" id="CHEBI:18248"/>
    </ligandPart>
</feature>
<dbReference type="SUPFAM" id="SSF48264">
    <property type="entry name" value="Cytochrome P450"/>
    <property type="match status" value="1"/>
</dbReference>
<accession>A0AA38Y0A7</accession>
<dbReference type="AlphaFoldDB" id="A0AA38Y0A7"/>
<reference evidence="7" key="1">
    <citation type="submission" date="2022-10" db="EMBL/GenBank/DDBJ databases">
        <title>Culturing micro-colonial fungi from biological soil crusts in the Mojave desert and describing Neophaeococcomyces mojavensis, and introducing the new genera and species Taxawa tesnikishii.</title>
        <authorList>
            <person name="Kurbessoian T."/>
            <person name="Stajich J.E."/>
        </authorList>
    </citation>
    <scope>NUCLEOTIDE SEQUENCE</scope>
    <source>
        <strain evidence="7">TK_35</strain>
    </source>
</reference>
<evidence type="ECO:0000256" key="1">
    <source>
        <dbReference type="ARBA" id="ARBA00001971"/>
    </source>
</evidence>
<evidence type="ECO:0000313" key="7">
    <source>
        <dbReference type="EMBL" id="KAJ9631282.1"/>
    </source>
</evidence>
<comment type="similarity">
    <text evidence="6">Belongs to the cytochrome P450 family.</text>
</comment>
<protein>
    <recommendedName>
        <fullName evidence="9">Cytochrome P450</fullName>
    </recommendedName>
</protein>
<keyword evidence="5 6" id="KW-0349">Heme</keyword>
<comment type="cofactor">
    <cofactor evidence="1 5">
        <name>heme</name>
        <dbReference type="ChEBI" id="CHEBI:30413"/>
    </cofactor>
</comment>